<protein>
    <submittedName>
        <fullName evidence="1">Uncharacterized protein</fullName>
    </submittedName>
</protein>
<evidence type="ECO:0000313" key="2">
    <source>
        <dbReference type="Proteomes" id="UP000629365"/>
    </source>
</evidence>
<gene>
    <name evidence="1" type="ORF">GCM10007269_27510</name>
</gene>
<keyword evidence="2" id="KW-1185">Reference proteome</keyword>
<name>A0ABQ1RV50_9MICO</name>
<sequence length="76" mass="8836">MRAAKLDADRLWLRSFGPKDQQDYLLSRLDRAAEIVADTGNIEHHMDEAWRLYVASLDNIREPITIHKTTQMKEVA</sequence>
<evidence type="ECO:0000313" key="1">
    <source>
        <dbReference type="EMBL" id="GGD83172.1"/>
    </source>
</evidence>
<accession>A0ABQ1RV50</accession>
<dbReference type="EMBL" id="BMCM01000004">
    <property type="protein sequence ID" value="GGD83172.1"/>
    <property type="molecule type" value="Genomic_DNA"/>
</dbReference>
<comment type="caution">
    <text evidence="1">The sequence shown here is derived from an EMBL/GenBank/DDBJ whole genome shotgun (WGS) entry which is preliminary data.</text>
</comment>
<reference evidence="2" key="1">
    <citation type="journal article" date="2019" name="Int. J. Syst. Evol. Microbiol.">
        <title>The Global Catalogue of Microorganisms (GCM) 10K type strain sequencing project: providing services to taxonomists for standard genome sequencing and annotation.</title>
        <authorList>
            <consortium name="The Broad Institute Genomics Platform"/>
            <consortium name="The Broad Institute Genome Sequencing Center for Infectious Disease"/>
            <person name="Wu L."/>
            <person name="Ma J."/>
        </authorList>
    </citation>
    <scope>NUCLEOTIDE SEQUENCE [LARGE SCALE GENOMIC DNA]</scope>
    <source>
        <strain evidence="2">CCM 7640</strain>
    </source>
</reference>
<organism evidence="1 2">
    <name type="scientific">Microbacterium murale</name>
    <dbReference type="NCBI Taxonomy" id="1081040"/>
    <lineage>
        <taxon>Bacteria</taxon>
        <taxon>Bacillati</taxon>
        <taxon>Actinomycetota</taxon>
        <taxon>Actinomycetes</taxon>
        <taxon>Micrococcales</taxon>
        <taxon>Microbacteriaceae</taxon>
        <taxon>Microbacterium</taxon>
    </lineage>
</organism>
<proteinExistence type="predicted"/>
<dbReference type="RefSeq" id="WP_188437138.1">
    <property type="nucleotide sequence ID" value="NZ_BMCM01000004.1"/>
</dbReference>
<dbReference type="Proteomes" id="UP000629365">
    <property type="component" value="Unassembled WGS sequence"/>
</dbReference>